<keyword evidence="3" id="KW-1185">Reference proteome</keyword>
<accession>A0ABQ2IJE5</accession>
<proteinExistence type="predicted"/>
<dbReference type="Proteomes" id="UP000632339">
    <property type="component" value="Unassembled WGS sequence"/>
</dbReference>
<name>A0ABQ2IJE5_9BACT</name>
<feature type="transmembrane region" description="Helical" evidence="1">
    <location>
        <begin position="54"/>
        <end position="78"/>
    </location>
</feature>
<gene>
    <name evidence="2" type="ORF">GCM10010967_52640</name>
</gene>
<organism evidence="2 3">
    <name type="scientific">Dyadobacter beijingensis</name>
    <dbReference type="NCBI Taxonomy" id="365489"/>
    <lineage>
        <taxon>Bacteria</taxon>
        <taxon>Pseudomonadati</taxon>
        <taxon>Bacteroidota</taxon>
        <taxon>Cytophagia</taxon>
        <taxon>Cytophagales</taxon>
        <taxon>Spirosomataceae</taxon>
        <taxon>Dyadobacter</taxon>
    </lineage>
</organism>
<keyword evidence="1" id="KW-0472">Membrane</keyword>
<protein>
    <submittedName>
        <fullName evidence="2">Uncharacterized protein</fullName>
    </submittedName>
</protein>
<keyword evidence="1" id="KW-1133">Transmembrane helix</keyword>
<keyword evidence="1" id="KW-0812">Transmembrane</keyword>
<reference evidence="3" key="1">
    <citation type="journal article" date="2019" name="Int. J. Syst. Evol. Microbiol.">
        <title>The Global Catalogue of Microorganisms (GCM) 10K type strain sequencing project: providing services to taxonomists for standard genome sequencing and annotation.</title>
        <authorList>
            <consortium name="The Broad Institute Genomics Platform"/>
            <consortium name="The Broad Institute Genome Sequencing Center for Infectious Disease"/>
            <person name="Wu L."/>
            <person name="Ma J."/>
        </authorList>
    </citation>
    <scope>NUCLEOTIDE SEQUENCE [LARGE SCALE GENOMIC DNA]</scope>
    <source>
        <strain evidence="3">CGMCC 1.6375</strain>
    </source>
</reference>
<comment type="caution">
    <text evidence="2">The sequence shown here is derived from an EMBL/GenBank/DDBJ whole genome shotgun (WGS) entry which is preliminary data.</text>
</comment>
<evidence type="ECO:0000313" key="3">
    <source>
        <dbReference type="Proteomes" id="UP000632339"/>
    </source>
</evidence>
<dbReference type="EMBL" id="BMLI01000003">
    <property type="protein sequence ID" value="GGN10249.1"/>
    <property type="molecule type" value="Genomic_DNA"/>
</dbReference>
<evidence type="ECO:0000256" key="1">
    <source>
        <dbReference type="SAM" id="Phobius"/>
    </source>
</evidence>
<feature type="transmembrane region" description="Helical" evidence="1">
    <location>
        <begin position="6"/>
        <end position="34"/>
    </location>
</feature>
<evidence type="ECO:0000313" key="2">
    <source>
        <dbReference type="EMBL" id="GGN10249.1"/>
    </source>
</evidence>
<sequence>MSAVTAVVSVVVVTAILLAVYAVVMPAVMVTVGIYDPPWDWFYHHNARWRRGGVVVPVSMPVAVVIARIVGAVGAGSYG</sequence>